<dbReference type="Proteomes" id="UP001295423">
    <property type="component" value="Unassembled WGS sequence"/>
</dbReference>
<dbReference type="AlphaFoldDB" id="A0AAD2FL91"/>
<keyword evidence="3" id="KW-1185">Reference proteome</keyword>
<dbReference type="EMBL" id="CAKOGP040000846">
    <property type="protein sequence ID" value="CAJ1939787.1"/>
    <property type="molecule type" value="Genomic_DNA"/>
</dbReference>
<evidence type="ECO:0000313" key="2">
    <source>
        <dbReference type="EMBL" id="CAJ1939787.1"/>
    </source>
</evidence>
<accession>A0AAD2FL91</accession>
<name>A0AAD2FL91_9STRA</name>
<evidence type="ECO:0000256" key="1">
    <source>
        <dbReference type="SAM" id="MobiDB-lite"/>
    </source>
</evidence>
<protein>
    <submittedName>
        <fullName evidence="2">Uncharacterized protein</fullName>
    </submittedName>
</protein>
<evidence type="ECO:0000313" key="3">
    <source>
        <dbReference type="Proteomes" id="UP001295423"/>
    </source>
</evidence>
<reference evidence="2" key="1">
    <citation type="submission" date="2023-08" db="EMBL/GenBank/DDBJ databases">
        <authorList>
            <person name="Audoor S."/>
            <person name="Bilcke G."/>
        </authorList>
    </citation>
    <scope>NUCLEOTIDE SEQUENCE</scope>
</reference>
<proteinExistence type="predicted"/>
<gene>
    <name evidence="2" type="ORF">CYCCA115_LOCUS6738</name>
</gene>
<comment type="caution">
    <text evidence="2">The sequence shown here is derived from an EMBL/GenBank/DDBJ whole genome shotgun (WGS) entry which is preliminary data.</text>
</comment>
<feature type="region of interest" description="Disordered" evidence="1">
    <location>
        <begin position="210"/>
        <end position="229"/>
    </location>
</feature>
<organism evidence="2 3">
    <name type="scientific">Cylindrotheca closterium</name>
    <dbReference type="NCBI Taxonomy" id="2856"/>
    <lineage>
        <taxon>Eukaryota</taxon>
        <taxon>Sar</taxon>
        <taxon>Stramenopiles</taxon>
        <taxon>Ochrophyta</taxon>
        <taxon>Bacillariophyta</taxon>
        <taxon>Bacillariophyceae</taxon>
        <taxon>Bacillariophycidae</taxon>
        <taxon>Bacillariales</taxon>
        <taxon>Bacillariaceae</taxon>
        <taxon>Cylindrotheca</taxon>
    </lineage>
</organism>
<feature type="compositionally biased region" description="Acidic residues" evidence="1">
    <location>
        <begin position="220"/>
        <end position="229"/>
    </location>
</feature>
<sequence>MPRTKCSKEYNPSVMDRYRKIDSDVDREIFFNYYLGFNSGGKQGYNILKPPGSTTHRRGVGEVYTKDQFRSKGKKLALLATAFLATKESEEGEIIPPMDQRPTFTAEQIHEMVEDRKDKRTPMKKFEDELAGKDVMEFFIFFMYYDGFKSAAEREGDPTVPHYGFNLASGPPGSVNHQRCYNRLRPMVNFRTRGHRLGALAKEFLDNNIEPPEECRPIEEDPEPPSDMIDEATRLLAGTSI</sequence>